<dbReference type="GO" id="GO:0043565">
    <property type="term" value="F:sequence-specific DNA binding"/>
    <property type="evidence" value="ECO:0007669"/>
    <property type="project" value="InterPro"/>
</dbReference>
<dbReference type="InterPro" id="IPR009057">
    <property type="entry name" value="Homeodomain-like_sf"/>
</dbReference>
<dbReference type="Gene3D" id="1.10.10.60">
    <property type="entry name" value="Homeodomain-like"/>
    <property type="match status" value="1"/>
</dbReference>
<dbReference type="PANTHER" id="PTHR47893">
    <property type="entry name" value="REGULATORY PROTEIN PCHR"/>
    <property type="match status" value="1"/>
</dbReference>
<dbReference type="GO" id="GO:0003700">
    <property type="term" value="F:DNA-binding transcription factor activity"/>
    <property type="evidence" value="ECO:0007669"/>
    <property type="project" value="InterPro"/>
</dbReference>
<dbReference type="SUPFAM" id="SSF46689">
    <property type="entry name" value="Homeodomain-like"/>
    <property type="match status" value="1"/>
</dbReference>
<name>A0A7Y0EE84_9CLOT</name>
<dbReference type="InterPro" id="IPR018060">
    <property type="entry name" value="HTH_AraC"/>
</dbReference>
<reference evidence="5 6" key="2">
    <citation type="submission" date="2020-06" db="EMBL/GenBank/DDBJ databases">
        <title>Complete Genome Sequence of Clostridium muelleri sp. nov. P21T, an Acid-Alcohol Producing Acetogen Isolated from Old Hay.</title>
        <authorList>
            <person name="Duncan K.E."/>
            <person name="Tanner R.S."/>
        </authorList>
    </citation>
    <scope>NUCLEOTIDE SEQUENCE [LARGE SCALE GENOMIC DNA]</scope>
    <source>
        <strain evidence="5 6">P21</strain>
    </source>
</reference>
<evidence type="ECO:0000256" key="3">
    <source>
        <dbReference type="ARBA" id="ARBA00023163"/>
    </source>
</evidence>
<evidence type="ECO:0000256" key="1">
    <source>
        <dbReference type="ARBA" id="ARBA00023015"/>
    </source>
</evidence>
<dbReference type="SMART" id="SM00342">
    <property type="entry name" value="HTH_ARAC"/>
    <property type="match status" value="1"/>
</dbReference>
<keyword evidence="6" id="KW-1185">Reference proteome</keyword>
<accession>A0A7Y0EE84</accession>
<keyword evidence="3" id="KW-0804">Transcription</keyword>
<reference evidence="5 6" key="1">
    <citation type="submission" date="2020-04" db="EMBL/GenBank/DDBJ databases">
        <authorList>
            <person name="Doyle D.A."/>
        </authorList>
    </citation>
    <scope>NUCLEOTIDE SEQUENCE [LARGE SCALE GENOMIC DNA]</scope>
    <source>
        <strain evidence="5 6">P21</strain>
    </source>
</reference>
<keyword evidence="1" id="KW-0805">Transcription regulation</keyword>
<dbReference type="InterPro" id="IPR020449">
    <property type="entry name" value="Tscrpt_reg_AraC-type_HTH"/>
</dbReference>
<dbReference type="Pfam" id="PF12833">
    <property type="entry name" value="HTH_18"/>
    <property type="match status" value="1"/>
</dbReference>
<evidence type="ECO:0000259" key="4">
    <source>
        <dbReference type="PROSITE" id="PS01124"/>
    </source>
</evidence>
<keyword evidence="2" id="KW-0238">DNA-binding</keyword>
<dbReference type="InterPro" id="IPR053142">
    <property type="entry name" value="PchR_regulatory_protein"/>
</dbReference>
<dbReference type="Proteomes" id="UP000537131">
    <property type="component" value="Unassembled WGS sequence"/>
</dbReference>
<dbReference type="PANTHER" id="PTHR47893:SF1">
    <property type="entry name" value="REGULATORY PROTEIN PCHR"/>
    <property type="match status" value="1"/>
</dbReference>
<gene>
    <name evidence="5" type="ORF">HBE96_04195</name>
</gene>
<evidence type="ECO:0000313" key="5">
    <source>
        <dbReference type="EMBL" id="NMM61901.1"/>
    </source>
</evidence>
<feature type="domain" description="HTH araC/xylS-type" evidence="4">
    <location>
        <begin position="220"/>
        <end position="318"/>
    </location>
</feature>
<organism evidence="5 6">
    <name type="scientific">Clostridium muellerianum</name>
    <dbReference type="NCBI Taxonomy" id="2716538"/>
    <lineage>
        <taxon>Bacteria</taxon>
        <taxon>Bacillati</taxon>
        <taxon>Bacillota</taxon>
        <taxon>Clostridia</taxon>
        <taxon>Eubacteriales</taxon>
        <taxon>Clostridiaceae</taxon>
        <taxon>Clostridium</taxon>
    </lineage>
</organism>
<dbReference type="RefSeq" id="WP_169296502.1">
    <property type="nucleotide sequence ID" value="NZ_JABBNI010000008.1"/>
</dbReference>
<comment type="caution">
    <text evidence="5">The sequence shown here is derived from an EMBL/GenBank/DDBJ whole genome shotgun (WGS) entry which is preliminary data.</text>
</comment>
<dbReference type="PROSITE" id="PS01124">
    <property type="entry name" value="HTH_ARAC_FAMILY_2"/>
    <property type="match status" value="1"/>
</dbReference>
<evidence type="ECO:0000313" key="6">
    <source>
        <dbReference type="Proteomes" id="UP000537131"/>
    </source>
</evidence>
<protein>
    <submittedName>
        <fullName evidence="5">Helix-turn-helix transcriptional regulator</fullName>
    </submittedName>
</protein>
<evidence type="ECO:0000256" key="2">
    <source>
        <dbReference type="ARBA" id="ARBA00023125"/>
    </source>
</evidence>
<sequence length="323" mass="37434">MNPTNRDKQLYGSGVDVIRKGDDCTIYRINNSYGSAIMTSYSVFPGIELIYNDVNAQWISVDEEQPKNIFQINYCREGIIECKTIKGEYLYISKGNFVINQEYNIKNGYKFPLKHFYGITVNVNLDEAPKCLSCILEEVSVNLLELKNKFCKINKGFLVIKENDSIERIFLELYSVPEKIRKGYYKVKVLELFIFLSSLEQKKLKQSKNYYSKRHIDIIKGIKEYLIINLSEKITLDQLSVQFKIPLTTMKFVFKEIYGDSIYSFIKSYKMQKAAELLKYTSEGINEISGSLGYNNASKFSEAFKKVIGVNPSVYRKNVKIEQ</sequence>
<dbReference type="EMBL" id="JABBNI010000008">
    <property type="protein sequence ID" value="NMM61901.1"/>
    <property type="molecule type" value="Genomic_DNA"/>
</dbReference>
<dbReference type="AlphaFoldDB" id="A0A7Y0EE84"/>
<dbReference type="PRINTS" id="PR00032">
    <property type="entry name" value="HTHARAC"/>
</dbReference>
<proteinExistence type="predicted"/>